<dbReference type="PANTHER" id="PTHR11254:SF429">
    <property type="entry name" value="E3 UBIQUITIN-PROTEIN LIGASE SU(DX)"/>
    <property type="match status" value="1"/>
</dbReference>
<sequence>EGLDYGGVAREWFFLLSHEVLNPMYCLFQYTSKDNYCLQINPGSFINPDHLQYFRFIGRFIAMALYHGKFIDSGFSLPFYKRMLNKKLILQDIESIDSILYGSLSWIQDNSIDELDLEMYFCANFEVLGKVEEYELKPNGKQIKVTDENKEEFLGLMAYWKFTVGIQEQTNAFLEGFNEVVPLEWLLYFDERELELMLCGIQEFDIDDWEKNTIYRHYTRSSKQIVWFWQFVKEITSEQKARLLQFVTGTCRLPVGGFTALIGSNGPQKFCIEKVGKENWLPKSHTCFNRLDLPPYKSYEQLKEKLLFAIEETEGFGQE</sequence>
<evidence type="ECO:0000256" key="1">
    <source>
        <dbReference type="ARBA" id="ARBA00000885"/>
    </source>
</evidence>
<dbReference type="InterPro" id="IPR000569">
    <property type="entry name" value="HECT_dom"/>
</dbReference>
<dbReference type="PANTHER" id="PTHR11254">
    <property type="entry name" value="HECT DOMAIN UBIQUITIN-PROTEIN LIGASE"/>
    <property type="match status" value="1"/>
</dbReference>
<feature type="domain" description="HECT" evidence="8">
    <location>
        <begin position="1"/>
        <end position="319"/>
    </location>
</feature>
<dbReference type="Proteomes" id="UP000276133">
    <property type="component" value="Unassembled WGS sequence"/>
</dbReference>
<feature type="active site" description="Glycyl thioester intermediate" evidence="7">
    <location>
        <position position="287"/>
    </location>
</feature>
<reference evidence="9 10" key="1">
    <citation type="journal article" date="2018" name="Sci. Rep.">
        <title>Genomic signatures of local adaptation to the degree of environmental predictability in rotifers.</title>
        <authorList>
            <person name="Franch-Gras L."/>
            <person name="Hahn C."/>
            <person name="Garcia-Roger E.M."/>
            <person name="Carmona M.J."/>
            <person name="Serra M."/>
            <person name="Gomez A."/>
        </authorList>
    </citation>
    <scope>NUCLEOTIDE SEQUENCE [LARGE SCALE GENOMIC DNA]</scope>
    <source>
        <strain evidence="9">HYR1</strain>
    </source>
</reference>
<dbReference type="Gene3D" id="3.90.1750.10">
    <property type="entry name" value="Hect, E3 ligase catalytic domains"/>
    <property type="match status" value="1"/>
</dbReference>
<comment type="catalytic activity">
    <reaction evidence="1">
        <text>S-ubiquitinyl-[E2 ubiquitin-conjugating enzyme]-L-cysteine + [acceptor protein]-L-lysine = [E2 ubiquitin-conjugating enzyme]-L-cysteine + N(6)-ubiquitinyl-[acceptor protein]-L-lysine.</text>
        <dbReference type="EC" id="2.3.2.26"/>
    </reaction>
</comment>
<comment type="caution">
    <text evidence="9">The sequence shown here is derived from an EMBL/GenBank/DDBJ whole genome shotgun (WGS) entry which is preliminary data.</text>
</comment>
<dbReference type="EC" id="2.3.2.26" evidence="3"/>
<dbReference type="SUPFAM" id="SSF56204">
    <property type="entry name" value="Hect, E3 ligase catalytic domain"/>
    <property type="match status" value="1"/>
</dbReference>
<dbReference type="GO" id="GO:0016567">
    <property type="term" value="P:protein ubiquitination"/>
    <property type="evidence" value="ECO:0007669"/>
    <property type="project" value="TreeGrafter"/>
</dbReference>
<evidence type="ECO:0000256" key="3">
    <source>
        <dbReference type="ARBA" id="ARBA00012485"/>
    </source>
</evidence>
<keyword evidence="5" id="KW-0677">Repeat</keyword>
<keyword evidence="4" id="KW-0808">Transferase</keyword>
<dbReference type="SMART" id="SM00119">
    <property type="entry name" value="HECTc"/>
    <property type="match status" value="1"/>
</dbReference>
<dbReference type="Gene3D" id="3.30.2160.10">
    <property type="entry name" value="Hect, E3 ligase catalytic domain"/>
    <property type="match status" value="1"/>
</dbReference>
<dbReference type="PROSITE" id="PS50237">
    <property type="entry name" value="HECT"/>
    <property type="match status" value="1"/>
</dbReference>
<comment type="pathway">
    <text evidence="2">Protein modification; protein ubiquitination.</text>
</comment>
<keyword evidence="9" id="KW-0436">Ligase</keyword>
<name>A0A3M7P6G6_BRAPC</name>
<dbReference type="EMBL" id="REGN01013074">
    <property type="protein sequence ID" value="RMZ94410.1"/>
    <property type="molecule type" value="Genomic_DNA"/>
</dbReference>
<dbReference type="FunFam" id="3.30.2410.10:FF:000002">
    <property type="entry name" value="E3 ubiquitin-protein ligase HECW2"/>
    <property type="match status" value="1"/>
</dbReference>
<evidence type="ECO:0000259" key="8">
    <source>
        <dbReference type="PROSITE" id="PS50237"/>
    </source>
</evidence>
<accession>A0A3M7P6G6</accession>
<dbReference type="InterPro" id="IPR050409">
    <property type="entry name" value="E3_ubiq-protein_ligase"/>
</dbReference>
<dbReference type="CDD" id="cd00078">
    <property type="entry name" value="HECTc"/>
    <property type="match status" value="1"/>
</dbReference>
<dbReference type="Pfam" id="PF00632">
    <property type="entry name" value="HECT"/>
    <property type="match status" value="1"/>
</dbReference>
<protein>
    <recommendedName>
        <fullName evidence="3">HECT-type E3 ubiquitin transferase</fullName>
        <ecNumber evidence="3">2.3.2.26</ecNumber>
    </recommendedName>
</protein>
<dbReference type="GO" id="GO:0005737">
    <property type="term" value="C:cytoplasm"/>
    <property type="evidence" value="ECO:0007669"/>
    <property type="project" value="TreeGrafter"/>
</dbReference>
<dbReference type="AlphaFoldDB" id="A0A3M7P6G6"/>
<proteinExistence type="predicted"/>
<feature type="non-terminal residue" evidence="9">
    <location>
        <position position="1"/>
    </location>
</feature>
<dbReference type="GO" id="GO:0061630">
    <property type="term" value="F:ubiquitin protein ligase activity"/>
    <property type="evidence" value="ECO:0007669"/>
    <property type="project" value="UniProtKB-EC"/>
</dbReference>
<dbReference type="FunFam" id="3.90.1750.10:FF:000026">
    <property type="entry name" value="E3 ubiquitin-protein ligase HACE1"/>
    <property type="match status" value="1"/>
</dbReference>
<evidence type="ECO:0000256" key="7">
    <source>
        <dbReference type="PROSITE-ProRule" id="PRU00104"/>
    </source>
</evidence>
<gene>
    <name evidence="9" type="ORF">BpHYR1_021415</name>
</gene>
<dbReference type="FunFam" id="3.30.2160.10:FF:000003">
    <property type="entry name" value="E3 ubiquitin-protein ligase"/>
    <property type="match status" value="1"/>
</dbReference>
<dbReference type="Gene3D" id="3.30.2410.10">
    <property type="entry name" value="Hect, E3 ligase catalytic domain"/>
    <property type="match status" value="1"/>
</dbReference>
<keyword evidence="6 7" id="KW-0833">Ubl conjugation pathway</keyword>
<dbReference type="GO" id="GO:0043161">
    <property type="term" value="P:proteasome-mediated ubiquitin-dependent protein catabolic process"/>
    <property type="evidence" value="ECO:0007669"/>
    <property type="project" value="TreeGrafter"/>
</dbReference>
<dbReference type="STRING" id="10195.A0A3M7P6G6"/>
<evidence type="ECO:0000313" key="10">
    <source>
        <dbReference type="Proteomes" id="UP000276133"/>
    </source>
</evidence>
<evidence type="ECO:0000313" key="9">
    <source>
        <dbReference type="EMBL" id="RMZ94410.1"/>
    </source>
</evidence>
<evidence type="ECO:0000256" key="2">
    <source>
        <dbReference type="ARBA" id="ARBA00004906"/>
    </source>
</evidence>
<dbReference type="OrthoDB" id="423283at2759"/>
<dbReference type="FunFam" id="3.90.1750.10:FF:000079">
    <property type="entry name" value="E3 ubiquitin-protein ligase"/>
    <property type="match status" value="1"/>
</dbReference>
<evidence type="ECO:0000256" key="6">
    <source>
        <dbReference type="ARBA" id="ARBA00022786"/>
    </source>
</evidence>
<evidence type="ECO:0000256" key="4">
    <source>
        <dbReference type="ARBA" id="ARBA00022679"/>
    </source>
</evidence>
<keyword evidence="10" id="KW-1185">Reference proteome</keyword>
<dbReference type="InterPro" id="IPR035983">
    <property type="entry name" value="Hect_E3_ubiquitin_ligase"/>
</dbReference>
<dbReference type="GO" id="GO:0016874">
    <property type="term" value="F:ligase activity"/>
    <property type="evidence" value="ECO:0007669"/>
    <property type="project" value="UniProtKB-KW"/>
</dbReference>
<evidence type="ECO:0000256" key="5">
    <source>
        <dbReference type="ARBA" id="ARBA00022737"/>
    </source>
</evidence>
<organism evidence="9 10">
    <name type="scientific">Brachionus plicatilis</name>
    <name type="common">Marine rotifer</name>
    <name type="synonym">Brachionus muelleri</name>
    <dbReference type="NCBI Taxonomy" id="10195"/>
    <lineage>
        <taxon>Eukaryota</taxon>
        <taxon>Metazoa</taxon>
        <taxon>Spiralia</taxon>
        <taxon>Gnathifera</taxon>
        <taxon>Rotifera</taxon>
        <taxon>Eurotatoria</taxon>
        <taxon>Monogononta</taxon>
        <taxon>Pseudotrocha</taxon>
        <taxon>Ploima</taxon>
        <taxon>Brachionidae</taxon>
        <taxon>Brachionus</taxon>
    </lineage>
</organism>